<dbReference type="SUPFAM" id="SSF51261">
    <property type="entry name" value="Duplicated hybrid motif"/>
    <property type="match status" value="1"/>
</dbReference>
<gene>
    <name evidence="2" type="ORF">SAMN04488008_103453</name>
</gene>
<dbReference type="OrthoDB" id="9801052at2"/>
<keyword evidence="3" id="KW-1185">Reference proteome</keyword>
<organism evidence="2 3">
    <name type="scientific">Maribacter orientalis</name>
    <dbReference type="NCBI Taxonomy" id="228957"/>
    <lineage>
        <taxon>Bacteria</taxon>
        <taxon>Pseudomonadati</taxon>
        <taxon>Bacteroidota</taxon>
        <taxon>Flavobacteriia</taxon>
        <taxon>Flavobacteriales</taxon>
        <taxon>Flavobacteriaceae</taxon>
        <taxon>Maribacter</taxon>
    </lineage>
</organism>
<evidence type="ECO:0000313" key="3">
    <source>
        <dbReference type="Proteomes" id="UP000198990"/>
    </source>
</evidence>
<evidence type="ECO:0000259" key="1">
    <source>
        <dbReference type="Pfam" id="PF01551"/>
    </source>
</evidence>
<dbReference type="CDD" id="cd12797">
    <property type="entry name" value="M23_peptidase"/>
    <property type="match status" value="1"/>
</dbReference>
<proteinExistence type="predicted"/>
<accession>A0A1H7PI40</accession>
<dbReference type="EMBL" id="FNZN01000003">
    <property type="protein sequence ID" value="SEL35450.1"/>
    <property type="molecule type" value="Genomic_DNA"/>
</dbReference>
<dbReference type="Pfam" id="PF01551">
    <property type="entry name" value="Peptidase_M23"/>
    <property type="match status" value="1"/>
</dbReference>
<dbReference type="RefSeq" id="WP_091622964.1">
    <property type="nucleotide sequence ID" value="NZ_FNZN01000003.1"/>
</dbReference>
<dbReference type="InterPro" id="IPR011055">
    <property type="entry name" value="Dup_hybrid_motif"/>
</dbReference>
<dbReference type="Proteomes" id="UP000198990">
    <property type="component" value="Unassembled WGS sequence"/>
</dbReference>
<dbReference type="GO" id="GO:0004222">
    <property type="term" value="F:metalloendopeptidase activity"/>
    <property type="evidence" value="ECO:0007669"/>
    <property type="project" value="TreeGrafter"/>
</dbReference>
<reference evidence="3" key="1">
    <citation type="submission" date="2016-10" db="EMBL/GenBank/DDBJ databases">
        <authorList>
            <person name="Varghese N."/>
            <person name="Submissions S."/>
        </authorList>
    </citation>
    <scope>NUCLEOTIDE SEQUENCE [LARGE SCALE GENOMIC DNA]</scope>
    <source>
        <strain evidence="3">DSM 16471</strain>
    </source>
</reference>
<dbReference type="InterPro" id="IPR050570">
    <property type="entry name" value="Cell_wall_metabolism_enzyme"/>
</dbReference>
<protein>
    <submittedName>
        <fullName evidence="2">Peptidase family M23</fullName>
    </submittedName>
</protein>
<dbReference type="AlphaFoldDB" id="A0A1H7PI40"/>
<dbReference type="PANTHER" id="PTHR21666:SF270">
    <property type="entry name" value="MUREIN HYDROLASE ACTIVATOR ENVC"/>
    <property type="match status" value="1"/>
</dbReference>
<sequence>MNTLLEDLKSYTTNPISILDRTIPIQEYVSLNLSKDNVELLGLDITNYSICQNYIDKVLLDKQGLIAYGGYLEERNLYNDKEGFTSSKKPIRNIHLGIDYWCAALTKVIVPIKGVVHSFKNNNVIGDYGPTIILKHVLGNHIFYTLYGHLSVDSLDGLFINKEFKAGDTIGRLGTPDINVNYAPHLHFQIIKDLEGNHGDYPGVCAKEQLSFYQENCPDPNILLKLK</sequence>
<evidence type="ECO:0000313" key="2">
    <source>
        <dbReference type="EMBL" id="SEL35450.1"/>
    </source>
</evidence>
<name>A0A1H7PI40_9FLAO</name>
<dbReference type="InterPro" id="IPR016047">
    <property type="entry name" value="M23ase_b-sheet_dom"/>
</dbReference>
<dbReference type="PANTHER" id="PTHR21666">
    <property type="entry name" value="PEPTIDASE-RELATED"/>
    <property type="match status" value="1"/>
</dbReference>
<feature type="domain" description="M23ase beta-sheet core" evidence="1">
    <location>
        <begin position="94"/>
        <end position="193"/>
    </location>
</feature>
<dbReference type="Gene3D" id="2.70.70.10">
    <property type="entry name" value="Glucose Permease (Domain IIA)"/>
    <property type="match status" value="1"/>
</dbReference>
<dbReference type="STRING" id="228957.SAMN04488008_103453"/>